<evidence type="ECO:0000256" key="1">
    <source>
        <dbReference type="ARBA" id="ARBA00022679"/>
    </source>
</evidence>
<organism evidence="4 5">
    <name type="scientific">Enemella dayhoffiae</name>
    <dbReference type="NCBI Taxonomy" id="2016507"/>
    <lineage>
        <taxon>Bacteria</taxon>
        <taxon>Bacillati</taxon>
        <taxon>Actinomycetota</taxon>
        <taxon>Actinomycetes</taxon>
        <taxon>Propionibacteriales</taxon>
        <taxon>Propionibacteriaceae</taxon>
        <taxon>Enemella</taxon>
    </lineage>
</organism>
<keyword evidence="2" id="KW-0012">Acyltransferase</keyword>
<dbReference type="PANTHER" id="PTHR43877">
    <property type="entry name" value="AMINOALKYLPHOSPHONATE N-ACETYLTRANSFERASE-RELATED-RELATED"/>
    <property type="match status" value="1"/>
</dbReference>
<dbReference type="InterPro" id="IPR000182">
    <property type="entry name" value="GNAT_dom"/>
</dbReference>
<dbReference type="AlphaFoldDB" id="A0A255GQL4"/>
<reference evidence="4 5" key="1">
    <citation type="submission" date="2017-07" db="EMBL/GenBank/DDBJ databases">
        <title>Draft whole genome sequences of clinical Proprionibacteriaceae strains.</title>
        <authorList>
            <person name="Bernier A.-M."/>
            <person name="Bernard K."/>
            <person name="Domingo M.-C."/>
        </authorList>
    </citation>
    <scope>NUCLEOTIDE SEQUENCE [LARGE SCALE GENOMIC DNA]</scope>
    <source>
        <strain evidence="4 5">NML 130396</strain>
    </source>
</reference>
<dbReference type="Proteomes" id="UP000216311">
    <property type="component" value="Unassembled WGS sequence"/>
</dbReference>
<keyword evidence="1 4" id="KW-0808">Transferase</keyword>
<dbReference type="Pfam" id="PF00583">
    <property type="entry name" value="Acetyltransf_1"/>
    <property type="match status" value="1"/>
</dbReference>
<dbReference type="Gene3D" id="3.40.630.30">
    <property type="match status" value="1"/>
</dbReference>
<evidence type="ECO:0000259" key="3">
    <source>
        <dbReference type="PROSITE" id="PS51186"/>
    </source>
</evidence>
<dbReference type="EMBL" id="NMVQ01000045">
    <property type="protein sequence ID" value="OYO18117.1"/>
    <property type="molecule type" value="Genomic_DNA"/>
</dbReference>
<protein>
    <submittedName>
        <fullName evidence="4">GNAT family N-acetyltransferase</fullName>
    </submittedName>
</protein>
<evidence type="ECO:0000313" key="4">
    <source>
        <dbReference type="EMBL" id="OYO18117.1"/>
    </source>
</evidence>
<evidence type="ECO:0000256" key="2">
    <source>
        <dbReference type="ARBA" id="ARBA00023315"/>
    </source>
</evidence>
<accession>A0A255GQL4</accession>
<keyword evidence="5" id="KW-1185">Reference proteome</keyword>
<gene>
    <name evidence="4" type="ORF">CGZ93_16325</name>
</gene>
<dbReference type="GO" id="GO:0016747">
    <property type="term" value="F:acyltransferase activity, transferring groups other than amino-acyl groups"/>
    <property type="evidence" value="ECO:0007669"/>
    <property type="project" value="InterPro"/>
</dbReference>
<dbReference type="RefSeq" id="WP_094365206.1">
    <property type="nucleotide sequence ID" value="NZ_NMVQ01000045.1"/>
</dbReference>
<evidence type="ECO:0000313" key="5">
    <source>
        <dbReference type="Proteomes" id="UP000216311"/>
    </source>
</evidence>
<dbReference type="InterPro" id="IPR050832">
    <property type="entry name" value="Bact_Acetyltransf"/>
</dbReference>
<comment type="caution">
    <text evidence="4">The sequence shown here is derived from an EMBL/GenBank/DDBJ whole genome shotgun (WGS) entry which is preliminary data.</text>
</comment>
<dbReference type="InterPro" id="IPR016181">
    <property type="entry name" value="Acyl_CoA_acyltransferase"/>
</dbReference>
<feature type="domain" description="N-acetyltransferase" evidence="3">
    <location>
        <begin position="1"/>
        <end position="173"/>
    </location>
</feature>
<proteinExistence type="predicted"/>
<dbReference type="SUPFAM" id="SSF55729">
    <property type="entry name" value="Acyl-CoA N-acyltransferases (Nat)"/>
    <property type="match status" value="1"/>
</dbReference>
<sequence length="173" mass="18879">MRHRPLTSADEDLLRHAVYAAVNWSVGRFTSTEQIGMEQVASDPALSHYWRDPRPAEATGDDPRADLGLVAVTEDDRPVAVAWLRFFTGEDPGYGFVGPSIPELTVAVPDPDDRAEGTGRELLCALLELARERGLPGVSLSVDPDNPARDLYERLGFRTVGFSGTSETMLLAL</sequence>
<dbReference type="PROSITE" id="PS51186">
    <property type="entry name" value="GNAT"/>
    <property type="match status" value="1"/>
</dbReference>
<dbReference type="OrthoDB" id="9799092at2"/>
<name>A0A255GQL4_9ACTN</name>